<evidence type="ECO:0000256" key="1">
    <source>
        <dbReference type="SAM" id="MobiDB-lite"/>
    </source>
</evidence>
<gene>
    <name evidence="2" type="ORF">COV59_00440</name>
</gene>
<accession>A0A2H0N6P7</accession>
<reference evidence="2 3" key="1">
    <citation type="submission" date="2017-09" db="EMBL/GenBank/DDBJ databases">
        <title>Depth-based differentiation of microbial function through sediment-hosted aquifers and enrichment of novel symbionts in the deep terrestrial subsurface.</title>
        <authorList>
            <person name="Probst A.J."/>
            <person name="Ladd B."/>
            <person name="Jarett J.K."/>
            <person name="Geller-Mcgrath D.E."/>
            <person name="Sieber C.M."/>
            <person name="Emerson J.B."/>
            <person name="Anantharaman K."/>
            <person name="Thomas B.C."/>
            <person name="Malmstrom R."/>
            <person name="Stieglmeier M."/>
            <person name="Klingl A."/>
            <person name="Woyke T."/>
            <person name="Ryan C.M."/>
            <person name="Banfield J.F."/>
        </authorList>
    </citation>
    <scope>NUCLEOTIDE SEQUENCE [LARGE SCALE GENOMIC DNA]</scope>
    <source>
        <strain evidence="2">CG11_big_fil_rev_8_21_14_0_20_39_34</strain>
    </source>
</reference>
<organism evidence="2 3">
    <name type="scientific">Candidatus Magasanikbacteria bacterium CG11_big_fil_rev_8_21_14_0_20_39_34</name>
    <dbReference type="NCBI Taxonomy" id="1974653"/>
    <lineage>
        <taxon>Bacteria</taxon>
        <taxon>Candidatus Magasanikiibacteriota</taxon>
    </lineage>
</organism>
<protein>
    <submittedName>
        <fullName evidence="2">Uncharacterized protein</fullName>
    </submittedName>
</protein>
<dbReference type="Proteomes" id="UP000229600">
    <property type="component" value="Unassembled WGS sequence"/>
</dbReference>
<name>A0A2H0N6P7_9BACT</name>
<proteinExistence type="predicted"/>
<evidence type="ECO:0000313" key="2">
    <source>
        <dbReference type="EMBL" id="PIR04580.1"/>
    </source>
</evidence>
<sequence length="131" mass="15056">MDDLFRRIQQMMNAQKTSRMKEEMTPHPHQLLFPPEDINFHNPTRKSYPEHRETNNLEIPPELLTTEITLTQTSDGQSDSIRGKVTGGKILIGENLVIDEKNLGKVTHIYTEKNGTFMIGVDGTNWYTFVP</sequence>
<feature type="region of interest" description="Disordered" evidence="1">
    <location>
        <begin position="33"/>
        <end position="59"/>
    </location>
</feature>
<evidence type="ECO:0000313" key="3">
    <source>
        <dbReference type="Proteomes" id="UP000229600"/>
    </source>
</evidence>
<dbReference type="EMBL" id="PCWN01000001">
    <property type="protein sequence ID" value="PIR04580.1"/>
    <property type="molecule type" value="Genomic_DNA"/>
</dbReference>
<comment type="caution">
    <text evidence="2">The sequence shown here is derived from an EMBL/GenBank/DDBJ whole genome shotgun (WGS) entry which is preliminary data.</text>
</comment>
<dbReference type="AlphaFoldDB" id="A0A2H0N6P7"/>